<dbReference type="Proteomes" id="UP000315753">
    <property type="component" value="Unassembled WGS sequence"/>
</dbReference>
<name>A0A540V1D4_9BACL</name>
<reference evidence="1 2" key="1">
    <citation type="submission" date="2019-06" db="EMBL/GenBank/DDBJ databases">
        <title>Genome sequence of Ureibacillus terrenus.</title>
        <authorList>
            <person name="Maclea K.S."/>
            <person name="Simoes M."/>
        </authorList>
    </citation>
    <scope>NUCLEOTIDE SEQUENCE [LARGE SCALE GENOMIC DNA]</scope>
    <source>
        <strain evidence="1 2">ATCC BAA-384</strain>
    </source>
</reference>
<evidence type="ECO:0000313" key="1">
    <source>
        <dbReference type="EMBL" id="TQE90548.1"/>
    </source>
</evidence>
<gene>
    <name evidence="1" type="ORF">FKZ59_09765</name>
</gene>
<comment type="caution">
    <text evidence="1">The sequence shown here is derived from an EMBL/GenBank/DDBJ whole genome shotgun (WGS) entry which is preliminary data.</text>
</comment>
<keyword evidence="2" id="KW-1185">Reference proteome</keyword>
<dbReference type="EMBL" id="VIGD01000011">
    <property type="protein sequence ID" value="TQE90548.1"/>
    <property type="molecule type" value="Genomic_DNA"/>
</dbReference>
<dbReference type="RefSeq" id="WP_141602572.1">
    <property type="nucleotide sequence ID" value="NZ_JARMSB010000044.1"/>
</dbReference>
<sequence>MNQYKDILDAWITIERLSEAQSIRRTGLFSCYSNNAAVQNIVNEIPKTEEISNEFLEELIKADYFTDIANSQLEKNFLKGTGLKSNKRKLMMTIVARV</sequence>
<evidence type="ECO:0000313" key="2">
    <source>
        <dbReference type="Proteomes" id="UP000315753"/>
    </source>
</evidence>
<protein>
    <submittedName>
        <fullName evidence="1">Uncharacterized protein</fullName>
    </submittedName>
</protein>
<proteinExistence type="predicted"/>
<accession>A0A540V1D4</accession>
<organism evidence="1 2">
    <name type="scientific">Ureibacillus terrenus</name>
    <dbReference type="NCBI Taxonomy" id="118246"/>
    <lineage>
        <taxon>Bacteria</taxon>
        <taxon>Bacillati</taxon>
        <taxon>Bacillota</taxon>
        <taxon>Bacilli</taxon>
        <taxon>Bacillales</taxon>
        <taxon>Caryophanaceae</taxon>
        <taxon>Ureibacillus</taxon>
    </lineage>
</organism>
<dbReference type="AlphaFoldDB" id="A0A540V1D4"/>
<dbReference type="OrthoDB" id="9757917at2"/>